<protein>
    <submittedName>
        <fullName evidence="2">OLC1v1036582C3</fullName>
    </submittedName>
</protein>
<name>A0AAV1CWK4_OLDCO</name>
<organism evidence="2 3">
    <name type="scientific">Oldenlandia corymbosa var. corymbosa</name>
    <dbReference type="NCBI Taxonomy" id="529605"/>
    <lineage>
        <taxon>Eukaryota</taxon>
        <taxon>Viridiplantae</taxon>
        <taxon>Streptophyta</taxon>
        <taxon>Embryophyta</taxon>
        <taxon>Tracheophyta</taxon>
        <taxon>Spermatophyta</taxon>
        <taxon>Magnoliopsida</taxon>
        <taxon>eudicotyledons</taxon>
        <taxon>Gunneridae</taxon>
        <taxon>Pentapetalae</taxon>
        <taxon>asterids</taxon>
        <taxon>lamiids</taxon>
        <taxon>Gentianales</taxon>
        <taxon>Rubiaceae</taxon>
        <taxon>Rubioideae</taxon>
        <taxon>Spermacoceae</taxon>
        <taxon>Hedyotis-Oldenlandia complex</taxon>
        <taxon>Oldenlandia</taxon>
    </lineage>
</organism>
<dbReference type="AlphaFoldDB" id="A0AAV1CWK4"/>
<dbReference type="EMBL" id="OX459120">
    <property type="protein sequence ID" value="CAI9099721.1"/>
    <property type="molecule type" value="Genomic_DNA"/>
</dbReference>
<proteinExistence type="predicted"/>
<feature type="compositionally biased region" description="Basic and acidic residues" evidence="1">
    <location>
        <begin position="36"/>
        <end position="46"/>
    </location>
</feature>
<evidence type="ECO:0000313" key="3">
    <source>
        <dbReference type="Proteomes" id="UP001161247"/>
    </source>
</evidence>
<feature type="compositionally biased region" description="Basic residues" evidence="1">
    <location>
        <begin position="25"/>
        <end position="35"/>
    </location>
</feature>
<keyword evidence="3" id="KW-1185">Reference proteome</keyword>
<evidence type="ECO:0000313" key="2">
    <source>
        <dbReference type="EMBL" id="CAI9099721.1"/>
    </source>
</evidence>
<sequence length="46" mass="5306">MDQYQAQNQQPPAGYPTENPPVTEKKKHKFMSKSKPKGDRGFIEGW</sequence>
<reference evidence="2" key="1">
    <citation type="submission" date="2023-03" db="EMBL/GenBank/DDBJ databases">
        <authorList>
            <person name="Julca I."/>
        </authorList>
    </citation>
    <scope>NUCLEOTIDE SEQUENCE</scope>
</reference>
<gene>
    <name evidence="2" type="ORF">OLC1_LOCUS9682</name>
</gene>
<accession>A0AAV1CWK4</accession>
<evidence type="ECO:0000256" key="1">
    <source>
        <dbReference type="SAM" id="MobiDB-lite"/>
    </source>
</evidence>
<feature type="region of interest" description="Disordered" evidence="1">
    <location>
        <begin position="1"/>
        <end position="46"/>
    </location>
</feature>
<dbReference type="Proteomes" id="UP001161247">
    <property type="component" value="Chromosome 3"/>
</dbReference>
<feature type="compositionally biased region" description="Polar residues" evidence="1">
    <location>
        <begin position="1"/>
        <end position="11"/>
    </location>
</feature>